<dbReference type="AlphaFoldDB" id="F0T1W1"/>
<dbReference type="Proteomes" id="UP000007488">
    <property type="component" value="Chromosome"/>
</dbReference>
<evidence type="ECO:0000313" key="1">
    <source>
        <dbReference type="EMBL" id="ADY55225.1"/>
    </source>
</evidence>
<name>F0T1W1_SYNGF</name>
<keyword evidence="2" id="KW-1185">Reference proteome</keyword>
<dbReference type="OrthoDB" id="1800643at2"/>
<sequence>MLYQLYPQSGRTKVFTDKQSGIKFPCLTIAEIKARYPDGCFTVVGETGGFASGGDCPDTLASDGGKTVPVLPRGSHIRPWERVAGYIAVDRDTYVAAVKSAAPAFLWKLRFFRARRRQDK</sequence>
<protein>
    <submittedName>
        <fullName evidence="1">Uncharacterized protein</fullName>
    </submittedName>
</protein>
<dbReference type="eggNOG" id="ENOG50332Y3">
    <property type="taxonomic scope" value="Bacteria"/>
</dbReference>
<organism evidence="1 2">
    <name type="scientific">Syntrophobotulus glycolicus (strain DSM 8271 / FlGlyR)</name>
    <dbReference type="NCBI Taxonomy" id="645991"/>
    <lineage>
        <taxon>Bacteria</taxon>
        <taxon>Bacillati</taxon>
        <taxon>Bacillota</taxon>
        <taxon>Clostridia</taxon>
        <taxon>Eubacteriales</taxon>
        <taxon>Desulfitobacteriaceae</taxon>
        <taxon>Syntrophobotulus</taxon>
    </lineage>
</organism>
<proteinExistence type="predicted"/>
<evidence type="ECO:0000313" key="2">
    <source>
        <dbReference type="Proteomes" id="UP000007488"/>
    </source>
</evidence>
<dbReference type="STRING" id="645991.Sgly_0879"/>
<gene>
    <name evidence="1" type="ordered locus">Sgly_0879</name>
</gene>
<reference evidence="1 2" key="1">
    <citation type="journal article" date="2011" name="Stand. Genomic Sci.">
        <title>Complete genome sequence of Syntrophobotulus glycolicus type strain (FlGlyR).</title>
        <authorList>
            <person name="Han C."/>
            <person name="Mwirichia R."/>
            <person name="Chertkov O."/>
            <person name="Held B."/>
            <person name="Lapidus A."/>
            <person name="Nolan M."/>
            <person name="Lucas S."/>
            <person name="Hammon N."/>
            <person name="Deshpande S."/>
            <person name="Cheng J.F."/>
            <person name="Tapia R."/>
            <person name="Goodwin L."/>
            <person name="Pitluck S."/>
            <person name="Huntemann M."/>
            <person name="Liolios K."/>
            <person name="Ivanova N."/>
            <person name="Pagani I."/>
            <person name="Mavromatis K."/>
            <person name="Ovchinikova G."/>
            <person name="Pati A."/>
            <person name="Chen A."/>
            <person name="Palaniappan K."/>
            <person name="Land M."/>
            <person name="Hauser L."/>
            <person name="Brambilla E.M."/>
            <person name="Rohde M."/>
            <person name="Spring S."/>
            <person name="Sikorski J."/>
            <person name="Goker M."/>
            <person name="Woyke T."/>
            <person name="Bristow J."/>
            <person name="Eisen J.A."/>
            <person name="Markowitz V."/>
            <person name="Hugenholtz P."/>
            <person name="Kyrpides N.C."/>
            <person name="Klenk H.P."/>
            <person name="Detter J.C."/>
        </authorList>
    </citation>
    <scope>NUCLEOTIDE SEQUENCE [LARGE SCALE GENOMIC DNA]</scope>
    <source>
        <strain evidence="2">DSM 8271 / FlGlyR</strain>
    </source>
</reference>
<dbReference type="EMBL" id="CP002547">
    <property type="protein sequence ID" value="ADY55225.1"/>
    <property type="molecule type" value="Genomic_DNA"/>
</dbReference>
<dbReference type="HOGENOM" id="CLU_2048572_0_0_9"/>
<reference evidence="2" key="2">
    <citation type="submission" date="2011-02" db="EMBL/GenBank/DDBJ databases">
        <title>The complete genome of Syntrophobotulus glycolicus DSM 8271.</title>
        <authorList>
            <person name="Lucas S."/>
            <person name="Copeland A."/>
            <person name="Lapidus A."/>
            <person name="Bruce D."/>
            <person name="Goodwin L."/>
            <person name="Pitluck S."/>
            <person name="Kyrpides N."/>
            <person name="Mavromatis K."/>
            <person name="Pagani I."/>
            <person name="Ivanova N."/>
            <person name="Mikhailova N."/>
            <person name="Chertkov O."/>
            <person name="Held B."/>
            <person name="Detter J.C."/>
            <person name="Tapia R."/>
            <person name="Han C."/>
            <person name="Land M."/>
            <person name="Hauser L."/>
            <person name="Markowitz V."/>
            <person name="Cheng J.-F."/>
            <person name="Hugenholtz P."/>
            <person name="Woyke T."/>
            <person name="Wu D."/>
            <person name="Spring S."/>
            <person name="Schroeder M."/>
            <person name="Brambilla E."/>
            <person name="Klenk H.-P."/>
            <person name="Eisen J.A."/>
        </authorList>
    </citation>
    <scope>NUCLEOTIDE SEQUENCE [LARGE SCALE GENOMIC DNA]</scope>
    <source>
        <strain evidence="2">DSM 8271 / FlGlyR</strain>
    </source>
</reference>
<dbReference type="RefSeq" id="WP_013624096.1">
    <property type="nucleotide sequence ID" value="NC_015172.1"/>
</dbReference>
<accession>F0T1W1</accession>
<dbReference type="KEGG" id="sgy:Sgly_0879"/>